<evidence type="ECO:0000313" key="5">
    <source>
        <dbReference type="Proteomes" id="UP000256980"/>
    </source>
</evidence>
<dbReference type="AlphaFoldDB" id="A0A3D9HCS8"/>
<feature type="chain" id="PRO_5017714438" evidence="2">
    <location>
        <begin position="25"/>
        <end position="1187"/>
    </location>
</feature>
<feature type="signal peptide" evidence="2">
    <location>
        <begin position="1"/>
        <end position="24"/>
    </location>
</feature>
<comment type="caution">
    <text evidence="4">The sequence shown here is derived from an EMBL/GenBank/DDBJ whole genome shotgun (WGS) entry which is preliminary data.</text>
</comment>
<feature type="domain" description="Secretion system C-terminal sorting" evidence="3">
    <location>
        <begin position="1118"/>
        <end position="1186"/>
    </location>
</feature>
<dbReference type="InterPro" id="IPR026444">
    <property type="entry name" value="Secre_tail"/>
</dbReference>
<accession>A0A3D9HCS8</accession>
<evidence type="ECO:0000256" key="2">
    <source>
        <dbReference type="SAM" id="SignalP"/>
    </source>
</evidence>
<dbReference type="EMBL" id="QRDV01000001">
    <property type="protein sequence ID" value="RED47051.1"/>
    <property type="molecule type" value="Genomic_DNA"/>
</dbReference>
<name>A0A3D9HCS8_9FLAO</name>
<dbReference type="OrthoDB" id="975384at2"/>
<protein>
    <submittedName>
        <fullName evidence="4">Putative secreted protein (Por secretion system target)</fullName>
    </submittedName>
</protein>
<organism evidence="4 5">
    <name type="scientific">Winogradskyella eximia</name>
    <dbReference type="NCBI Taxonomy" id="262006"/>
    <lineage>
        <taxon>Bacteria</taxon>
        <taxon>Pseudomonadati</taxon>
        <taxon>Bacteroidota</taxon>
        <taxon>Flavobacteriia</taxon>
        <taxon>Flavobacteriales</taxon>
        <taxon>Flavobacteriaceae</taxon>
        <taxon>Winogradskyella</taxon>
    </lineage>
</organism>
<evidence type="ECO:0000256" key="1">
    <source>
        <dbReference type="ARBA" id="ARBA00022729"/>
    </source>
</evidence>
<keyword evidence="1 2" id="KW-0732">Signal</keyword>
<dbReference type="RefSeq" id="WP_115816090.1">
    <property type="nucleotide sequence ID" value="NZ_QRDV01000001.1"/>
</dbReference>
<dbReference type="NCBIfam" id="TIGR04183">
    <property type="entry name" value="Por_Secre_tail"/>
    <property type="match status" value="1"/>
</dbReference>
<proteinExistence type="predicted"/>
<reference evidence="4 5" key="1">
    <citation type="submission" date="2018-07" db="EMBL/GenBank/DDBJ databases">
        <title>Genomic Encyclopedia of Type Strains, Phase III (KMG-III): the genomes of soil and plant-associated and newly described type strains.</title>
        <authorList>
            <person name="Whitman W."/>
        </authorList>
    </citation>
    <scope>NUCLEOTIDE SEQUENCE [LARGE SCALE GENOMIC DNA]</scope>
    <source>
        <strain evidence="4 5">CECT 7946</strain>
    </source>
</reference>
<keyword evidence="5" id="KW-1185">Reference proteome</keyword>
<dbReference type="Proteomes" id="UP000256980">
    <property type="component" value="Unassembled WGS sequence"/>
</dbReference>
<sequence>MKKTYVFYLLVTLFSLGFSQTPIVTIDRANITGPTTTGNDPSISSTGFTRGSGIDLSNPGAANHTSNHWDATTQADAVTNNEYIEWSVTASADNSIEITEFDIITRRNTDGPASWQVFYSLDNFSTAGIALIPVQANPTTATAENFNGLSVNSGTAGTITFRLYAWNAANANHWFRIPGRGAWSAYGISSPGLRLIGNITTTSVNSTDSDIIATSFNPSDNIDYSTYSTTSGLTISNSIKVGEFTIRDGGSTLSDTDALPTILNDLEFNITNSDLIATLAIFDGALNVTETSVTSDTATFSGIPSLSALDNSSKTFDVYATFKSFVIDNTQFQLSIATASADVTNGSSFDAFDAGGAQTPINGDDNRIEVTASANIFGQQPIDVNQFETMKPFPTILAVDSNGNQDLDYNNSVTILSTDGDLEPSFIIYPIINGIATLNTLVFTKREVVAFLVAIGNPLASATSASFNVNGPLINIAKQDFDGFTPEWTYTTNTTTFDNGWGVDGYYGVIDSAIASPLDNVDFSNNIFGENDLDDEGNGASGYATLAFHPIDISAFDNARLTFDWDIHGYDNNSDDAQYRLIYDGVNQPLVFLLNGNDGIETDQGTVTIDIPNTVNTIALEIRVRNDGENGYSGFDNFRLSSVFDGLIYVDDGTSVGWEPSAPDNTTGSQNAYVYSGTYNVGTNIQINDFFIRNGATTTVSAGQSITANAGIRNNGTLELNSVSTSYSSLITDKVYGDVIYNRHVNNNDSDSATGNNDLVSAPVTNANQTVAVLTANNPIPTGTIGGVPSVLFGPFDNGINNYINYPTADVTTVLTAGTGYRTASDSNLYPTGTTFEFVGNVETGTLAVPIAVGASSRSNLIGNPYPSYITLSSFLAANNTQFNPTSSGIYGYIGNITTGFKVWNQAYSDAHPTAKITPGQGFFVNSKTGGGTINFTPAMRTIGTTDDFIAGRSANLNLAYANLQISKGQDLYQTDIYFNDNATLSMDAGYDAEMINNTAPSFAIYSHLVEDNLGNDLAAQSVSFTDLENVTIPLGINIAQGEQAVISISESDFPEDTSVILEDNISNTFTNLLESDYTFTSSTTLNDTGRFYVHFSRSTLGINENIVNGLEIYSNATSRSIEVKGQLNNLTTLRLYDIQGRLIKSNILDSKQTENSMDVSDLTTGIYIVELQNTSGVLKTQKVIIK</sequence>
<gene>
    <name evidence="4" type="ORF">DFQ10_101830</name>
</gene>
<evidence type="ECO:0000313" key="4">
    <source>
        <dbReference type="EMBL" id="RED47051.1"/>
    </source>
</evidence>
<dbReference type="Pfam" id="PF18962">
    <property type="entry name" value="Por_Secre_tail"/>
    <property type="match status" value="1"/>
</dbReference>
<evidence type="ECO:0000259" key="3">
    <source>
        <dbReference type="Pfam" id="PF18962"/>
    </source>
</evidence>